<evidence type="ECO:0000313" key="3">
    <source>
        <dbReference type="Proteomes" id="UP000268857"/>
    </source>
</evidence>
<dbReference type="GO" id="GO:0016810">
    <property type="term" value="F:hydrolase activity, acting on carbon-nitrogen (but not peptide) bonds"/>
    <property type="evidence" value="ECO:0007669"/>
    <property type="project" value="InterPro"/>
</dbReference>
<dbReference type="PANTHER" id="PTHR10587">
    <property type="entry name" value="GLYCOSYL TRANSFERASE-RELATED"/>
    <property type="match status" value="1"/>
</dbReference>
<sequence length="239" mass="27326">MQFYPLFPVLHPILKPSFPNCLWEGDRNSKFIALSFDDGPHPQYTPQLLKVLDRYNITANFFWLGACVNRSPEIAKDICDRGHWIGLHGYDHRNFPMLAPNELKQSLEKTQVAIYQACNLQPQQVRDVRPPNGLFTPKTLNFLQQWDYRTVMWSVVPEDWVRPGVANVVQRVLKDIKNGSIVVLHDGICGGEDVAEITQVLIPLLLQRGYQFVTIDTLWQQIKGTNGHGEGETRGIVNH</sequence>
<dbReference type="OrthoDB" id="9806342at2"/>
<dbReference type="STRING" id="211165.GCA_000317285_06404"/>
<dbReference type="GO" id="GO:0005975">
    <property type="term" value="P:carbohydrate metabolic process"/>
    <property type="evidence" value="ECO:0007669"/>
    <property type="project" value="InterPro"/>
</dbReference>
<dbReference type="PROSITE" id="PS51677">
    <property type="entry name" value="NODB"/>
    <property type="match status" value="1"/>
</dbReference>
<gene>
    <name evidence="2" type="ORF">PCC6912_57360</name>
</gene>
<dbReference type="InterPro" id="IPR002509">
    <property type="entry name" value="NODB_dom"/>
</dbReference>
<accession>A0A3S0ZCA8</accession>
<proteinExistence type="predicted"/>
<dbReference type="CDD" id="cd10917">
    <property type="entry name" value="CE4_NodB_like_6s_7s"/>
    <property type="match status" value="1"/>
</dbReference>
<dbReference type="AlphaFoldDB" id="A0A3S0ZCA8"/>
<organism evidence="2 3">
    <name type="scientific">Chlorogloeopsis fritschii PCC 6912</name>
    <dbReference type="NCBI Taxonomy" id="211165"/>
    <lineage>
        <taxon>Bacteria</taxon>
        <taxon>Bacillati</taxon>
        <taxon>Cyanobacteriota</taxon>
        <taxon>Cyanophyceae</taxon>
        <taxon>Nostocales</taxon>
        <taxon>Chlorogloeopsidaceae</taxon>
        <taxon>Chlorogloeopsis</taxon>
    </lineage>
</organism>
<dbReference type="Pfam" id="PF01522">
    <property type="entry name" value="Polysacc_deac_1"/>
    <property type="match status" value="1"/>
</dbReference>
<dbReference type="PANTHER" id="PTHR10587:SF137">
    <property type="entry name" value="4-DEOXY-4-FORMAMIDO-L-ARABINOSE-PHOSPHOUNDECAPRENOL DEFORMYLASE ARND-RELATED"/>
    <property type="match status" value="1"/>
</dbReference>
<dbReference type="Gene3D" id="3.20.20.370">
    <property type="entry name" value="Glycoside hydrolase/deacetylase"/>
    <property type="match status" value="1"/>
</dbReference>
<dbReference type="Proteomes" id="UP000268857">
    <property type="component" value="Unassembled WGS sequence"/>
</dbReference>
<name>A0A3S0ZCA8_CHLFR</name>
<dbReference type="EMBL" id="RSCJ01000036">
    <property type="protein sequence ID" value="RUR73378.1"/>
    <property type="molecule type" value="Genomic_DNA"/>
</dbReference>
<dbReference type="InterPro" id="IPR011330">
    <property type="entry name" value="Glyco_hydro/deAcase_b/a-brl"/>
</dbReference>
<protein>
    <submittedName>
        <fullName evidence="2">Chitooligosaccharide deacetylase NodB-like protein</fullName>
    </submittedName>
</protein>
<dbReference type="InterPro" id="IPR050248">
    <property type="entry name" value="Polysacc_deacetylase_ArnD"/>
</dbReference>
<dbReference type="RefSeq" id="WP_016876637.1">
    <property type="nucleotide sequence ID" value="NZ_AJLN01000147.1"/>
</dbReference>
<feature type="domain" description="NodB homology" evidence="1">
    <location>
        <begin position="30"/>
        <end position="213"/>
    </location>
</feature>
<evidence type="ECO:0000259" key="1">
    <source>
        <dbReference type="PROSITE" id="PS51677"/>
    </source>
</evidence>
<comment type="caution">
    <text evidence="2">The sequence shown here is derived from an EMBL/GenBank/DDBJ whole genome shotgun (WGS) entry which is preliminary data.</text>
</comment>
<evidence type="ECO:0000313" key="2">
    <source>
        <dbReference type="EMBL" id="RUR73378.1"/>
    </source>
</evidence>
<reference evidence="2 3" key="1">
    <citation type="journal article" date="2019" name="Genome Biol. Evol.">
        <title>Day and night: Metabolic profiles and evolutionary relationships of six axenic non-marine cyanobacteria.</title>
        <authorList>
            <person name="Will S.E."/>
            <person name="Henke P."/>
            <person name="Boedeker C."/>
            <person name="Huang S."/>
            <person name="Brinkmann H."/>
            <person name="Rohde M."/>
            <person name="Jarek M."/>
            <person name="Friedl T."/>
            <person name="Seufert S."/>
            <person name="Schumacher M."/>
            <person name="Overmann J."/>
            <person name="Neumann-Schaal M."/>
            <person name="Petersen J."/>
        </authorList>
    </citation>
    <scope>NUCLEOTIDE SEQUENCE [LARGE SCALE GENOMIC DNA]</scope>
    <source>
        <strain evidence="2 3">PCC 6912</strain>
    </source>
</reference>
<keyword evidence="3" id="KW-1185">Reference proteome</keyword>
<dbReference type="SUPFAM" id="SSF88713">
    <property type="entry name" value="Glycoside hydrolase/deacetylase"/>
    <property type="match status" value="1"/>
</dbReference>